<reference evidence="2 3" key="1">
    <citation type="submission" date="2018-06" db="EMBL/GenBank/DDBJ databases">
        <authorList>
            <consortium name="Pathogen Informatics"/>
            <person name="Doyle S."/>
        </authorList>
    </citation>
    <scope>NUCLEOTIDE SEQUENCE [LARGE SCALE GENOMIC DNA]</scope>
    <source>
        <strain evidence="2 3">NCTC11842</strain>
    </source>
</reference>
<gene>
    <name evidence="1" type="ORF">I5Q09_23825</name>
    <name evidence="2" type="ORF">NCTC11842_00178</name>
</gene>
<accession>A0A2X2BYG4</accession>
<name>A0A2X2BYG4_PSELU</name>
<dbReference type="EMBL" id="JADTXM010000026">
    <property type="protein sequence ID" value="MBH3441711.1"/>
    <property type="molecule type" value="Genomic_DNA"/>
</dbReference>
<reference evidence="1 4" key="2">
    <citation type="submission" date="2020-11" db="EMBL/GenBank/DDBJ databases">
        <title>Enhanced detection system for hospital associated transmission using whole genome sequencing surveillance.</title>
        <authorList>
            <person name="Harrison L.H."/>
            <person name="Van Tyne D."/>
            <person name="Marsh J.W."/>
            <person name="Griffith M.P."/>
            <person name="Snyder D.J."/>
            <person name="Cooper V.S."/>
            <person name="Mustapha M."/>
        </authorList>
    </citation>
    <scope>NUCLEOTIDE SEQUENCE [LARGE SCALE GENOMIC DNA]</scope>
    <source>
        <strain evidence="1 4">PSB00013</strain>
    </source>
</reference>
<dbReference type="EMBL" id="UAUF01000002">
    <property type="protein sequence ID" value="SPZ00033.1"/>
    <property type="molecule type" value="Genomic_DNA"/>
</dbReference>
<dbReference type="Proteomes" id="UP000250443">
    <property type="component" value="Unassembled WGS sequence"/>
</dbReference>
<evidence type="ECO:0000313" key="2">
    <source>
        <dbReference type="EMBL" id="SPZ00033.1"/>
    </source>
</evidence>
<dbReference type="RefSeq" id="WP_010799484.1">
    <property type="nucleotide sequence ID" value="NZ_JAAMQY010000010.1"/>
</dbReference>
<evidence type="ECO:0000313" key="4">
    <source>
        <dbReference type="Proteomes" id="UP000638986"/>
    </source>
</evidence>
<protein>
    <submittedName>
        <fullName evidence="1">Plasmid replication protein</fullName>
    </submittedName>
</protein>
<proteinExistence type="predicted"/>
<dbReference type="Proteomes" id="UP000638986">
    <property type="component" value="Unassembled WGS sequence"/>
</dbReference>
<organism evidence="2 3">
    <name type="scientific">Pseudomonas luteola</name>
    <dbReference type="NCBI Taxonomy" id="47886"/>
    <lineage>
        <taxon>Bacteria</taxon>
        <taxon>Pseudomonadati</taxon>
        <taxon>Pseudomonadota</taxon>
        <taxon>Gammaproteobacteria</taxon>
        <taxon>Pseudomonadales</taxon>
        <taxon>Pseudomonadaceae</taxon>
        <taxon>Pseudomonas</taxon>
    </lineage>
</organism>
<dbReference type="AlphaFoldDB" id="A0A2X2BYG4"/>
<evidence type="ECO:0000313" key="1">
    <source>
        <dbReference type="EMBL" id="MBH3441711.1"/>
    </source>
</evidence>
<sequence>MADNDIEVASSNGQLDLFELIEGPTAKDRYSNTIELYDALPKYSWSGNREFHDLKNARITRQCTLRGVTYNLVIKPAIIEKNGVSSLIYPGQREEFIEEALRKFVVSGQGHVQQNDVGVTFTLYQLREELKSLGHTYSLDEIKEAINVCRGASIECSTEDNRTIVSSNLFSYVMLRTISDYRSDGGETKCYVAFNPLVSRSIRELTFRRYKYSHVMMIKSPLARFFYKRMSHYWTQASATSPYTPSLVSFLSQSPRGLSENMGSNIRAMKNAFEVLITEGVIDHYDDEPIRKGRAIIDVRYKVWPTEEFVKQIKGANHHKNMITAKVEMSKVKKSLSKT</sequence>
<evidence type="ECO:0000313" key="3">
    <source>
        <dbReference type="Proteomes" id="UP000250443"/>
    </source>
</evidence>